<evidence type="ECO:0000313" key="8">
    <source>
        <dbReference type="EMBL" id="EGX90656.1"/>
    </source>
</evidence>
<keyword evidence="2" id="KW-0251">Elongation factor</keyword>
<feature type="compositionally biased region" description="Basic and acidic residues" evidence="6">
    <location>
        <begin position="503"/>
        <end position="514"/>
    </location>
</feature>
<dbReference type="FunFam" id="3.30.70.60:FF:000001">
    <property type="entry name" value="Elongation factor 1-beta 1 like"/>
    <property type="match status" value="1"/>
</dbReference>
<dbReference type="SUPFAM" id="SSF56235">
    <property type="entry name" value="N-terminal nucleophile aminohydrolases (Ntn hydrolases)"/>
    <property type="match status" value="1"/>
</dbReference>
<dbReference type="Gene3D" id="3.60.20.10">
    <property type="entry name" value="Glutamine Phosphoribosylpyrophosphate, subunit 1, domain 1"/>
    <property type="match status" value="1"/>
</dbReference>
<organism evidence="8 9">
    <name type="scientific">Cordyceps militaris (strain CM01)</name>
    <name type="common">Caterpillar fungus</name>
    <dbReference type="NCBI Taxonomy" id="983644"/>
    <lineage>
        <taxon>Eukaryota</taxon>
        <taxon>Fungi</taxon>
        <taxon>Dikarya</taxon>
        <taxon>Ascomycota</taxon>
        <taxon>Pezizomycotina</taxon>
        <taxon>Sordariomycetes</taxon>
        <taxon>Hypocreomycetidae</taxon>
        <taxon>Hypocreales</taxon>
        <taxon>Cordycipitaceae</taxon>
        <taxon>Cordyceps</taxon>
    </lineage>
</organism>
<dbReference type="InterPro" id="IPR018940">
    <property type="entry name" value="EF-1_beta_acid_region_euk"/>
</dbReference>
<dbReference type="GO" id="GO:0019773">
    <property type="term" value="C:proteasome core complex, alpha-subunit complex"/>
    <property type="evidence" value="ECO:0007669"/>
    <property type="project" value="UniProtKB-UniRule"/>
</dbReference>
<dbReference type="eggNOG" id="KOG0184">
    <property type="taxonomic scope" value="Eukaryota"/>
</dbReference>
<dbReference type="GO" id="GO:0003746">
    <property type="term" value="F:translation elongation factor activity"/>
    <property type="evidence" value="ECO:0007669"/>
    <property type="project" value="UniProtKB-KW"/>
</dbReference>
<dbReference type="GO" id="GO:0005829">
    <property type="term" value="C:cytosol"/>
    <property type="evidence" value="ECO:0007669"/>
    <property type="project" value="TreeGrafter"/>
</dbReference>
<evidence type="ECO:0000256" key="4">
    <source>
        <dbReference type="ARBA" id="ARBA00022942"/>
    </source>
</evidence>
<dbReference type="RefSeq" id="XP_006672277.1">
    <property type="nucleotide sequence ID" value="XM_006672214.1"/>
</dbReference>
<dbReference type="SUPFAM" id="SSF47616">
    <property type="entry name" value="GST C-terminal domain-like"/>
    <property type="match status" value="1"/>
</dbReference>
<proteinExistence type="inferred from homology"/>
<dbReference type="Pfam" id="PF00736">
    <property type="entry name" value="EF1_GNE"/>
    <property type="match status" value="1"/>
</dbReference>
<accession>G3JLT2</accession>
<evidence type="ECO:0000256" key="6">
    <source>
        <dbReference type="SAM" id="MobiDB-lite"/>
    </source>
</evidence>
<dbReference type="Gene3D" id="1.20.1050.130">
    <property type="match status" value="1"/>
</dbReference>
<dbReference type="Proteomes" id="UP000001610">
    <property type="component" value="Unassembled WGS sequence"/>
</dbReference>
<keyword evidence="9" id="KW-1185">Reference proteome</keyword>
<dbReference type="InterPro" id="IPR036219">
    <property type="entry name" value="eEF-1beta-like_sf"/>
</dbReference>
<comment type="similarity">
    <text evidence="5">Belongs to the peptidase T1A family.</text>
</comment>
<keyword evidence="4 5" id="KW-0647">Proteasome</keyword>
<dbReference type="InterPro" id="IPR029055">
    <property type="entry name" value="Ntn_hydrolases_N"/>
</dbReference>
<dbReference type="AlphaFoldDB" id="G3JLT2"/>
<dbReference type="VEuPathDB" id="FungiDB:CCM_07076"/>
<dbReference type="Pfam" id="PF00227">
    <property type="entry name" value="Proteasome"/>
    <property type="match status" value="2"/>
</dbReference>
<dbReference type="GO" id="GO:0006511">
    <property type="term" value="P:ubiquitin-dependent protein catabolic process"/>
    <property type="evidence" value="ECO:0007669"/>
    <property type="project" value="InterPro"/>
</dbReference>
<evidence type="ECO:0000259" key="7">
    <source>
        <dbReference type="PROSITE" id="PS00388"/>
    </source>
</evidence>
<dbReference type="KEGG" id="cmt:CCM_07076"/>
<dbReference type="OMA" id="QADISCY"/>
<dbReference type="GO" id="GO:0005853">
    <property type="term" value="C:eukaryotic translation elongation factor 1 complex"/>
    <property type="evidence" value="ECO:0007669"/>
    <property type="project" value="InterPro"/>
</dbReference>
<dbReference type="STRING" id="983644.G3JLT2"/>
<feature type="region of interest" description="Disordered" evidence="6">
    <location>
        <begin position="468"/>
        <end position="514"/>
    </location>
</feature>
<dbReference type="OrthoDB" id="40134at2759"/>
<dbReference type="HOGENOM" id="CLU_529981_0_0_1"/>
<protein>
    <submittedName>
        <fullName evidence="8">Proteasome subunit alpha type 3</fullName>
    </submittedName>
</protein>
<sequence>MGFPKLNEETGIDALNSWLATRSYIEFYSLSQADISCYRALESAPSAAQYPHAARWYNHISSHEPVFSDIPGDTSKTYQDYGPELIERPSFGPSENDDNDVDLFGSDNEDDAEAARIREQRLADYKMRKAAKPKAIAKSVLILDVKPWDDQTDMVALEAAVRGIQRDGLVWGTSKLIAIGYGITKLQVNLVVEDDKISTQDIQDEIESFEKYVQSSDITSIGTGYDLLNSIYSPDGHNFQVDYAVKASENGGTSIGIRCNEGVVLALEKVAVSKLSKPGANKRIGSVDGHIGVVCSGLIPDGSSLVERARDESHSWRQTFKAPIPTTDLASRLGNHMQVFTMSSSLRPFGVMAIIGGVDTSEEIGVDGEVGSGPACGAGGKVTGKKHGGTFLYMAEPSGQCLGYWGTAAGRGRQTAKAELEKLDLEGGDKMTLLQAVKEAVRIIYVAQKDSKEKGIELELTWISTVDGPTKGRHVEVPKELREEAERLAAKAEDESYDDDEDTNKKDDDDKMEE</sequence>
<gene>
    <name evidence="8" type="ORF">CCM_07076</name>
</gene>
<dbReference type="GeneID" id="18169087"/>
<dbReference type="InterPro" id="IPR014038">
    <property type="entry name" value="EF1B_bsu/dsu_GNE"/>
</dbReference>
<evidence type="ECO:0000256" key="2">
    <source>
        <dbReference type="ARBA" id="ARBA00022768"/>
    </source>
</evidence>
<evidence type="ECO:0000256" key="5">
    <source>
        <dbReference type="PROSITE-ProRule" id="PRU00808"/>
    </source>
</evidence>
<dbReference type="InterPro" id="IPR036282">
    <property type="entry name" value="Glutathione-S-Trfase_C_sf"/>
</dbReference>
<dbReference type="PANTHER" id="PTHR11595">
    <property type="entry name" value="EF-HAND AND COILED-COIL DOMAIN-CONTAINING FAMILY MEMBER"/>
    <property type="match status" value="1"/>
</dbReference>
<name>G3JLT2_CORMM</name>
<dbReference type="InterPro" id="IPR023332">
    <property type="entry name" value="Proteasome_alpha-type"/>
</dbReference>
<feature type="compositionally biased region" description="Basic and acidic residues" evidence="6">
    <location>
        <begin position="473"/>
        <end position="494"/>
    </location>
</feature>
<reference evidence="8 9" key="1">
    <citation type="journal article" date="2011" name="Genome Biol.">
        <title>Genome sequence of the insect pathogenic fungus Cordyceps militaris, a valued traditional Chinese medicine.</title>
        <authorList>
            <person name="Zheng P."/>
            <person name="Xia Y."/>
            <person name="Xiao G."/>
            <person name="Xiong C."/>
            <person name="Hu X."/>
            <person name="Zhang S."/>
            <person name="Zheng H."/>
            <person name="Huang Y."/>
            <person name="Zhou Y."/>
            <person name="Wang S."/>
            <person name="Zhao G.P."/>
            <person name="Liu X."/>
            <person name="St Leger R.J."/>
            <person name="Wang C."/>
        </authorList>
    </citation>
    <scope>NUCLEOTIDE SEQUENCE [LARGE SCALE GENOMIC DNA]</scope>
    <source>
        <strain evidence="8 9">CM01</strain>
    </source>
</reference>
<dbReference type="InParanoid" id="G3JLT2"/>
<evidence type="ECO:0000313" key="9">
    <source>
        <dbReference type="Proteomes" id="UP000001610"/>
    </source>
</evidence>
<feature type="domain" description="Proteasome alpha-type subunits" evidence="7">
    <location>
        <begin position="225"/>
        <end position="247"/>
    </location>
</feature>
<dbReference type="Gene3D" id="3.30.70.60">
    <property type="match status" value="1"/>
</dbReference>
<dbReference type="Pfam" id="PF10584">
    <property type="entry name" value="Proteasome_A_N"/>
    <property type="match status" value="1"/>
</dbReference>
<dbReference type="PROSITE" id="PS00388">
    <property type="entry name" value="PROTEASOME_ALPHA_1"/>
    <property type="match status" value="1"/>
</dbReference>
<dbReference type="PROSITE" id="PS51475">
    <property type="entry name" value="PROTEASOME_ALPHA_2"/>
    <property type="match status" value="1"/>
</dbReference>
<dbReference type="Pfam" id="PF10587">
    <property type="entry name" value="EF-1_beta_acid"/>
    <property type="match status" value="1"/>
</dbReference>
<dbReference type="SMART" id="SM01182">
    <property type="entry name" value="EF-1_beta_acid"/>
    <property type="match status" value="1"/>
</dbReference>
<keyword evidence="3" id="KW-0648">Protein biosynthesis</keyword>
<evidence type="ECO:0000256" key="3">
    <source>
        <dbReference type="ARBA" id="ARBA00022917"/>
    </source>
</evidence>
<dbReference type="InterPro" id="IPR001353">
    <property type="entry name" value="Proteasome_sua/b"/>
</dbReference>
<dbReference type="SMART" id="SM00948">
    <property type="entry name" value="Proteasome_A_N"/>
    <property type="match status" value="1"/>
</dbReference>
<dbReference type="PANTHER" id="PTHR11595:SF21">
    <property type="entry name" value="ELONGATION FACTOR 1-BETA"/>
    <property type="match status" value="1"/>
</dbReference>
<dbReference type="EMBL" id="JH126403">
    <property type="protein sequence ID" value="EGX90656.1"/>
    <property type="molecule type" value="Genomic_DNA"/>
</dbReference>
<dbReference type="FunCoup" id="G3JLT2">
    <property type="interactions" value="1177"/>
</dbReference>
<dbReference type="InterPro" id="IPR014717">
    <property type="entry name" value="Transl_elong_EF1B/ribsomal_bS6"/>
</dbReference>
<dbReference type="eggNOG" id="KOG1668">
    <property type="taxonomic scope" value="Eukaryota"/>
</dbReference>
<dbReference type="CDD" id="cd00292">
    <property type="entry name" value="EF1B"/>
    <property type="match status" value="1"/>
</dbReference>
<dbReference type="SUPFAM" id="SSF54984">
    <property type="entry name" value="eEF-1beta-like"/>
    <property type="match status" value="1"/>
</dbReference>
<comment type="similarity">
    <text evidence="1">Belongs to the EF-1-beta/EF-1-delta family.</text>
</comment>
<dbReference type="SMART" id="SM00888">
    <property type="entry name" value="EF1_GNE"/>
    <property type="match status" value="1"/>
</dbReference>
<dbReference type="GO" id="GO:0005085">
    <property type="term" value="F:guanyl-nucleotide exchange factor activity"/>
    <property type="evidence" value="ECO:0007669"/>
    <property type="project" value="TreeGrafter"/>
</dbReference>
<dbReference type="InterPro" id="IPR049720">
    <property type="entry name" value="EF1B_bsu/dsu"/>
</dbReference>
<evidence type="ECO:0000256" key="1">
    <source>
        <dbReference type="ARBA" id="ARBA00007411"/>
    </source>
</evidence>
<dbReference type="InterPro" id="IPR000426">
    <property type="entry name" value="Proteasome_asu_N"/>
</dbReference>